<feature type="transmembrane region" description="Helical" evidence="9">
    <location>
        <begin position="153"/>
        <end position="175"/>
    </location>
</feature>
<dbReference type="RefSeq" id="WP_066137275.1">
    <property type="nucleotide sequence ID" value="NZ_CP014527.1"/>
</dbReference>
<evidence type="ECO:0000313" key="11">
    <source>
        <dbReference type="EMBL" id="AMW35890.1"/>
    </source>
</evidence>
<keyword evidence="12" id="KW-1185">Reference proteome</keyword>
<dbReference type="Pfam" id="PF01061">
    <property type="entry name" value="ABC2_membrane"/>
    <property type="match status" value="1"/>
</dbReference>
<sequence>MDEIRVIERQKHFGFGIMEAARRLELLVMLSQRQIASRYRQMLLGVFWAALEPLGQLLMLTLVFGFLLKVDTGGYPYPLFAFAGLTAWWLFSRNLLAVAGCLQDNMGLISKVYFPRLILALAASVKEIFDIAIMLVLLLVVAVIYGYAPGAKVLVLIPLLLFAGLLSLGLGLWLASLMVRFRDVRPMLGLILQAGMYASPILYSPALVPERLQFYYQLNPMYWVIELSRWGLLDKAVTITPSFYWSLLISIGVIASGLLVFSATEKMAVDVQ</sequence>
<feature type="transmembrane region" description="Helical" evidence="9">
    <location>
        <begin position="42"/>
        <end position="68"/>
    </location>
</feature>
<keyword evidence="7 9" id="KW-1133">Transmembrane helix</keyword>
<evidence type="ECO:0000256" key="5">
    <source>
        <dbReference type="ARBA" id="ARBA00022519"/>
    </source>
</evidence>
<proteinExistence type="inferred from homology"/>
<keyword evidence="3 9" id="KW-0813">Transport</keyword>
<dbReference type="InterPro" id="IPR013525">
    <property type="entry name" value="ABC2_TM"/>
</dbReference>
<dbReference type="GO" id="GO:0043190">
    <property type="term" value="C:ATP-binding cassette (ABC) transporter complex"/>
    <property type="evidence" value="ECO:0007669"/>
    <property type="project" value="InterPro"/>
</dbReference>
<dbReference type="InterPro" id="IPR047817">
    <property type="entry name" value="ABC2_TM_bact-type"/>
</dbReference>
<evidence type="ECO:0000313" key="12">
    <source>
        <dbReference type="Proteomes" id="UP000076066"/>
    </source>
</evidence>
<dbReference type="GeneID" id="53317672"/>
<dbReference type="PANTHER" id="PTHR30413">
    <property type="entry name" value="INNER MEMBRANE TRANSPORT PERMEASE"/>
    <property type="match status" value="1"/>
</dbReference>
<evidence type="ECO:0000256" key="2">
    <source>
        <dbReference type="ARBA" id="ARBA00007783"/>
    </source>
</evidence>
<evidence type="ECO:0000256" key="6">
    <source>
        <dbReference type="ARBA" id="ARBA00022692"/>
    </source>
</evidence>
<evidence type="ECO:0000259" key="10">
    <source>
        <dbReference type="PROSITE" id="PS51012"/>
    </source>
</evidence>
<evidence type="ECO:0000256" key="8">
    <source>
        <dbReference type="ARBA" id="ARBA00023136"/>
    </source>
</evidence>
<keyword evidence="4 9" id="KW-1003">Cell membrane</keyword>
<dbReference type="GO" id="GO:0140359">
    <property type="term" value="F:ABC-type transporter activity"/>
    <property type="evidence" value="ECO:0007669"/>
    <property type="project" value="InterPro"/>
</dbReference>
<dbReference type="PANTHER" id="PTHR30413:SF8">
    <property type="entry name" value="TRANSPORT PERMEASE PROTEIN"/>
    <property type="match status" value="1"/>
</dbReference>
<keyword evidence="6 9" id="KW-0812">Transmembrane</keyword>
<dbReference type="InterPro" id="IPR000412">
    <property type="entry name" value="ABC_2_transport"/>
</dbReference>
<dbReference type="GO" id="GO:0015920">
    <property type="term" value="P:lipopolysaccharide transport"/>
    <property type="evidence" value="ECO:0007669"/>
    <property type="project" value="TreeGrafter"/>
</dbReference>
<feature type="transmembrane region" description="Helical" evidence="9">
    <location>
        <begin position="74"/>
        <end position="96"/>
    </location>
</feature>
<keyword evidence="8 9" id="KW-0472">Membrane</keyword>
<dbReference type="PRINTS" id="PR00164">
    <property type="entry name" value="ABC2TRNSPORT"/>
</dbReference>
<organism evidence="11 12">
    <name type="scientific">Haematospirillum jordaniae</name>
    <dbReference type="NCBI Taxonomy" id="1549855"/>
    <lineage>
        <taxon>Bacteria</taxon>
        <taxon>Pseudomonadati</taxon>
        <taxon>Pseudomonadota</taxon>
        <taxon>Alphaproteobacteria</taxon>
        <taxon>Rhodospirillales</taxon>
        <taxon>Novispirillaceae</taxon>
        <taxon>Haematospirillum</taxon>
    </lineage>
</organism>
<keyword evidence="5" id="KW-0997">Cell inner membrane</keyword>
<dbReference type="EMBL" id="CP014527">
    <property type="protein sequence ID" value="AMW35890.1"/>
    <property type="molecule type" value="Genomic_DNA"/>
</dbReference>
<protein>
    <recommendedName>
        <fullName evidence="9">Transport permease protein</fullName>
    </recommendedName>
</protein>
<evidence type="ECO:0000256" key="3">
    <source>
        <dbReference type="ARBA" id="ARBA00022448"/>
    </source>
</evidence>
<dbReference type="Proteomes" id="UP000076066">
    <property type="component" value="Plasmid unnamed 2"/>
</dbReference>
<reference evidence="11 12" key="1">
    <citation type="submission" date="2016-02" db="EMBL/GenBank/DDBJ databases">
        <title>Complete Genome of H5569, the type strain of the newly described species Haematospirillium jordaniae.</title>
        <authorList>
            <person name="Nicholson A.C."/>
            <person name="Humrighouse B.W."/>
            <person name="Loparov V."/>
            <person name="McQuiston J.R."/>
        </authorList>
    </citation>
    <scope>NUCLEOTIDE SEQUENCE [LARGE SCALE GENOMIC DNA]</scope>
    <source>
        <strain evidence="11 12">H5569</strain>
        <plasmid evidence="12">Plasmid unnamed 2</plasmid>
    </source>
</reference>
<comment type="subcellular location">
    <subcellularLocation>
        <location evidence="1 9">Cell inner membrane</location>
        <topology evidence="1 9">Multi-pass membrane protein</topology>
    </subcellularLocation>
</comment>
<feature type="transmembrane region" description="Helical" evidence="9">
    <location>
        <begin position="243"/>
        <end position="263"/>
    </location>
</feature>
<evidence type="ECO:0000256" key="1">
    <source>
        <dbReference type="ARBA" id="ARBA00004429"/>
    </source>
</evidence>
<feature type="transmembrane region" description="Helical" evidence="9">
    <location>
        <begin position="187"/>
        <end position="208"/>
    </location>
</feature>
<feature type="domain" description="ABC transmembrane type-2" evidence="10">
    <location>
        <begin position="44"/>
        <end position="264"/>
    </location>
</feature>
<feature type="transmembrane region" description="Helical" evidence="9">
    <location>
        <begin position="117"/>
        <end position="147"/>
    </location>
</feature>
<accession>A0A145VRK8</accession>
<evidence type="ECO:0000256" key="7">
    <source>
        <dbReference type="ARBA" id="ARBA00022989"/>
    </source>
</evidence>
<evidence type="ECO:0000256" key="4">
    <source>
        <dbReference type="ARBA" id="ARBA00022475"/>
    </source>
</evidence>
<dbReference type="KEGG" id="hjo:AY555_11000"/>
<dbReference type="AlphaFoldDB" id="A0A145VRK8"/>
<gene>
    <name evidence="11" type="ORF">AY555_11000</name>
</gene>
<geneLocation type="plasmid" evidence="11 12">
    <name>unnamed 2</name>
</geneLocation>
<keyword evidence="11" id="KW-0614">Plasmid</keyword>
<dbReference type="OrthoDB" id="9786910at2"/>
<comment type="similarity">
    <text evidence="2 9">Belongs to the ABC-2 integral membrane protein family.</text>
</comment>
<name>A0A145VRK8_9PROT</name>
<dbReference type="PROSITE" id="PS51012">
    <property type="entry name" value="ABC_TM2"/>
    <property type="match status" value="1"/>
</dbReference>
<evidence type="ECO:0000256" key="9">
    <source>
        <dbReference type="RuleBase" id="RU361157"/>
    </source>
</evidence>